<protein>
    <submittedName>
        <fullName evidence="1">Uncharacterized protein</fullName>
    </submittedName>
</protein>
<evidence type="ECO:0000313" key="1">
    <source>
        <dbReference type="EMBL" id="PKR87409.1"/>
    </source>
</evidence>
<dbReference type="AlphaFoldDB" id="A0A2N3LS59"/>
<evidence type="ECO:0000313" key="2">
    <source>
        <dbReference type="Proteomes" id="UP000233491"/>
    </source>
</evidence>
<gene>
    <name evidence="1" type="ORF">CXZ10_20405</name>
</gene>
<comment type="caution">
    <text evidence="1">The sequence shown here is derived from an EMBL/GenBank/DDBJ whole genome shotgun (WGS) entry which is preliminary data.</text>
</comment>
<proteinExistence type="predicted"/>
<dbReference type="EMBL" id="PJNW01000019">
    <property type="protein sequence ID" value="PKR87409.1"/>
    <property type="molecule type" value="Genomic_DNA"/>
</dbReference>
<keyword evidence="2" id="KW-1185">Reference proteome</keyword>
<sequence>MEDYLLKGTALPAGPREAFRHFRAWLIGLYLTERRLGAAVSPEVGDVFDRLLAVELALVEARRAAGDVGPVSPDLREKRAAAEAEAEDRLTREMLRPVREAREKGYREELAAATAEAEGRINALPVYRATEWLTNRRWLEHPPIRLKQPDRKAAAPGKNIDEASALPTIRLSRPILVERYGEAVLAALPRGRFTAYAATGGVDPDEAAGLFGFSSGDEMIQAMALVPKREATIALEAKRLMVERRGDPLVDGTLPEKALAAIHGNRMAEWLAAELKALAGAAGEAQPVTAEGAADFARNALVDTPVRNAIDARHHLVAERRAGEEVARLAASGEDGEGPKKKICDARRRQLLNLALYAEALGIADELETAEEMVRRLDHPERPEVTRGVDGWPAIDAILDRFEFRRSGEPAPRNAVAAFVKAMTAAGRDNELALADVVLADGESKPYRELPIGRLKAVVASLENIEHAMGRNDALVDGRGRQSLGDAAKGIAAALARAKGGAGKRSVDLGRASDEVLREIDGRAEGPAFTALKAPVDAAVAALKARRQRAAEEMAALYVPYDAGERRAMAVRRFLPALGRSLSRWEMIAIALNAGNDAGFAGLIGQAGFASEVVTQILAALDGRDARFVQAVWDYLQGFRGDIAARERRATGETPRWPEARPVNVGGVALKGGFYPLAVKSDLAADVRAGRFAKAMTEEGEVEGGVGLDPTLLHAYVDRLLHDLELSEVVTNAGRLLRELSEAFTVNGRKDDLETLAGWLDGVAAGDLEPAAFLMHMASAEGGDPVSRQLAQDMAAAVIEAAGLPEAIKAVGDKDFAAGISGTFVPGIGDRVAERSTLMAGRRASAAKRGEAGQEDLAGWLIRRARWHFVDLPVWLVGYGQGLARFGKENKAVAEGDSWVRRLQAGMDGKAEAAVKTMIAAFFRAHPDAAGAAGDLARALGAAMLFAREKVVLAAARSCEGGFSIIGSAPAIRDAAPAPGEGALRAARWAAPAESQQSVADGKAVRSAMMAAALLMDAPPAVAIDHVFGATKQTPES</sequence>
<accession>A0A2N3LS59</accession>
<reference evidence="1 2" key="1">
    <citation type="submission" date="2017-12" db="EMBL/GenBank/DDBJ databases">
        <title>Anaerobic carbon monoxide metabolism by Pleomorphomonas carboxyditropha sp. nov., a new mesophilic hydrogenogenic carboxidotroph.</title>
        <authorList>
            <person name="Esquivel-Elizondo S."/>
            <person name="Krajmalnik-Brown R."/>
        </authorList>
    </citation>
    <scope>NUCLEOTIDE SEQUENCE [LARGE SCALE GENOMIC DNA]</scope>
    <source>
        <strain evidence="1 2">R5-392</strain>
    </source>
</reference>
<dbReference type="Proteomes" id="UP000233491">
    <property type="component" value="Unassembled WGS sequence"/>
</dbReference>
<name>A0A2N3LS59_9HYPH</name>
<organism evidence="1 2">
    <name type="scientific">Pleomorphomonas diazotrophica</name>
    <dbReference type="NCBI Taxonomy" id="1166257"/>
    <lineage>
        <taxon>Bacteria</taxon>
        <taxon>Pseudomonadati</taxon>
        <taxon>Pseudomonadota</taxon>
        <taxon>Alphaproteobacteria</taxon>
        <taxon>Hyphomicrobiales</taxon>
        <taxon>Pleomorphomonadaceae</taxon>
        <taxon>Pleomorphomonas</taxon>
    </lineage>
</organism>